<evidence type="ECO:0000313" key="1">
    <source>
        <dbReference type="WBParaSite" id="SSTP_0001281900.1"/>
    </source>
</evidence>
<proteinExistence type="predicted"/>
<name>A0A0K0ETP3_STRER</name>
<accession>A0A0K0ETP3</accession>
<sequence>MTFSDGWGKRSNKNIENKEIKKENNNELEAYINSKCMIQYTNDINKILSLMSNSYAQYELCKHQLN</sequence>
<protein>
    <submittedName>
        <fullName evidence="1">Uncharacterized protein</fullName>
    </submittedName>
</protein>
<dbReference type="WBParaSite" id="SSTP_0001281900.1">
    <property type="protein sequence ID" value="SSTP_0001281900.1"/>
    <property type="gene ID" value="SSTP_0001281900"/>
</dbReference>
<organism evidence="1">
    <name type="scientific">Strongyloides stercoralis</name>
    <name type="common">Threadworm</name>
    <dbReference type="NCBI Taxonomy" id="6248"/>
    <lineage>
        <taxon>Eukaryota</taxon>
        <taxon>Metazoa</taxon>
        <taxon>Ecdysozoa</taxon>
        <taxon>Nematoda</taxon>
        <taxon>Chromadorea</taxon>
        <taxon>Rhabditida</taxon>
        <taxon>Tylenchina</taxon>
        <taxon>Panagrolaimomorpha</taxon>
        <taxon>Strongyloidoidea</taxon>
        <taxon>Strongyloididae</taxon>
        <taxon>Strongyloides</taxon>
    </lineage>
</organism>
<dbReference type="AlphaFoldDB" id="A0A0K0ETP3"/>
<reference evidence="1" key="1">
    <citation type="submission" date="2015-08" db="UniProtKB">
        <authorList>
            <consortium name="WormBaseParasite"/>
        </authorList>
    </citation>
    <scope>IDENTIFICATION</scope>
</reference>